<dbReference type="EMBL" id="VTPC01004305">
    <property type="protein sequence ID" value="KAF2897317.1"/>
    <property type="molecule type" value="Genomic_DNA"/>
</dbReference>
<protein>
    <recommendedName>
        <fullName evidence="1">Methyltransferase domain-containing protein</fullName>
    </recommendedName>
</protein>
<dbReference type="Pfam" id="PF13679">
    <property type="entry name" value="Methyltransf_32"/>
    <property type="match status" value="1"/>
</dbReference>
<sequence length="463" mass="53634">MYTTSFSHQNSKQQFENILSFLKEKEWIFNYPNTHILVNKVLDSFPEEWINCLKHISNTDLNNLPFGSVNENWPSSLKMFINNIEDLKCKIDNYSGIFGIPELPTNICISAKKQHEIVSLAVVVQSICKQYNIATVIDVGAGLGYLSQLLFDKYNYRVLAIEGNKNNIELALKNQNKFYPNSKDYVKYVHHFITENSVSDLRILLKSNFKEWQEDKDLVCITGLHACADLSVIILNIFSQLDFVKSLIIMPCCYHRLELQEITETEEQFKNFPVSEVLKSVYSNYNGERFLRRPFLRLACQQSKGLWKDMSSKDHLVHSKSCIFRAIIQEVAAQENLEVRRLKRKTGKLKADSNCNIEDYVGNLKHTHELIPKEGFSTKCKVPLIDDPIFKSKILEKWNQHKENCYLVEILTAFQTAIQSICENVVLLDRVEFLREKGLECNVYKVTDDRISPRCHALVATRL</sequence>
<dbReference type="Gene3D" id="3.40.50.150">
    <property type="entry name" value="Vaccinia Virus protein VP39"/>
    <property type="match status" value="1"/>
</dbReference>
<dbReference type="PANTHER" id="PTHR12496:SF0">
    <property type="entry name" value="METHYLTRANSFERASE DOMAIN-CONTAINING PROTEIN"/>
    <property type="match status" value="1"/>
</dbReference>
<dbReference type="Proteomes" id="UP000801492">
    <property type="component" value="Unassembled WGS sequence"/>
</dbReference>
<feature type="domain" description="Methyltransferase" evidence="1">
    <location>
        <begin position="112"/>
        <end position="258"/>
    </location>
</feature>
<accession>A0A8K0D5D0</accession>
<dbReference type="InterPro" id="IPR025714">
    <property type="entry name" value="Methyltranfer_dom"/>
</dbReference>
<evidence type="ECO:0000313" key="2">
    <source>
        <dbReference type="EMBL" id="KAF2897317.1"/>
    </source>
</evidence>
<reference evidence="2" key="1">
    <citation type="submission" date="2019-08" db="EMBL/GenBank/DDBJ databases">
        <title>The genome of the North American firefly Photinus pyralis.</title>
        <authorList>
            <consortium name="Photinus pyralis genome working group"/>
            <person name="Fallon T.R."/>
            <person name="Sander Lower S.E."/>
            <person name="Weng J.-K."/>
        </authorList>
    </citation>
    <scope>NUCLEOTIDE SEQUENCE</scope>
    <source>
        <strain evidence="2">TRF0915ILg1</strain>
        <tissue evidence="2">Whole body</tissue>
    </source>
</reference>
<dbReference type="PANTHER" id="PTHR12496">
    <property type="entry name" value="CGI-41 METHYLTRANSFERASE"/>
    <property type="match status" value="1"/>
</dbReference>
<evidence type="ECO:0000259" key="1">
    <source>
        <dbReference type="Pfam" id="PF13679"/>
    </source>
</evidence>
<dbReference type="SUPFAM" id="SSF53335">
    <property type="entry name" value="S-adenosyl-L-methionine-dependent methyltransferases"/>
    <property type="match status" value="2"/>
</dbReference>
<dbReference type="AlphaFoldDB" id="A0A8K0D5D0"/>
<dbReference type="InterPro" id="IPR052220">
    <property type="entry name" value="METTL25"/>
</dbReference>
<organism evidence="2 3">
    <name type="scientific">Ignelater luminosus</name>
    <name type="common">Cucubano</name>
    <name type="synonym">Pyrophorus luminosus</name>
    <dbReference type="NCBI Taxonomy" id="2038154"/>
    <lineage>
        <taxon>Eukaryota</taxon>
        <taxon>Metazoa</taxon>
        <taxon>Ecdysozoa</taxon>
        <taxon>Arthropoda</taxon>
        <taxon>Hexapoda</taxon>
        <taxon>Insecta</taxon>
        <taxon>Pterygota</taxon>
        <taxon>Neoptera</taxon>
        <taxon>Endopterygota</taxon>
        <taxon>Coleoptera</taxon>
        <taxon>Polyphaga</taxon>
        <taxon>Elateriformia</taxon>
        <taxon>Elateroidea</taxon>
        <taxon>Elateridae</taxon>
        <taxon>Agrypninae</taxon>
        <taxon>Pyrophorini</taxon>
        <taxon>Ignelater</taxon>
    </lineage>
</organism>
<gene>
    <name evidence="2" type="ORF">ILUMI_08855</name>
</gene>
<keyword evidence="3" id="KW-1185">Reference proteome</keyword>
<dbReference type="InterPro" id="IPR029063">
    <property type="entry name" value="SAM-dependent_MTases_sf"/>
</dbReference>
<dbReference type="CDD" id="cd02440">
    <property type="entry name" value="AdoMet_MTases"/>
    <property type="match status" value="1"/>
</dbReference>
<evidence type="ECO:0000313" key="3">
    <source>
        <dbReference type="Proteomes" id="UP000801492"/>
    </source>
</evidence>
<name>A0A8K0D5D0_IGNLU</name>
<dbReference type="OrthoDB" id="10258156at2759"/>
<proteinExistence type="predicted"/>
<comment type="caution">
    <text evidence="2">The sequence shown here is derived from an EMBL/GenBank/DDBJ whole genome shotgun (WGS) entry which is preliminary data.</text>
</comment>